<dbReference type="Proteomes" id="UP001226084">
    <property type="component" value="Unassembled WGS sequence"/>
</dbReference>
<feature type="domain" description="3-beta hydroxysteroid dehydrogenase/isomerase" evidence="1">
    <location>
        <begin position="9"/>
        <end position="254"/>
    </location>
</feature>
<dbReference type="SUPFAM" id="SSF51735">
    <property type="entry name" value="NAD(P)-binding Rossmann-fold domains"/>
    <property type="match status" value="1"/>
</dbReference>
<gene>
    <name evidence="2" type="ORF">QE424_002133</name>
</gene>
<dbReference type="PANTHER" id="PTHR48079">
    <property type="entry name" value="PROTEIN YEEZ"/>
    <property type="match status" value="1"/>
</dbReference>
<accession>A0AAP5AHP1</accession>
<dbReference type="GO" id="GO:0006694">
    <property type="term" value="P:steroid biosynthetic process"/>
    <property type="evidence" value="ECO:0007669"/>
    <property type="project" value="InterPro"/>
</dbReference>
<dbReference type="AlphaFoldDB" id="A0AAP5AHP1"/>
<dbReference type="PANTHER" id="PTHR48079:SF6">
    <property type="entry name" value="NAD(P)-BINDING DOMAIN-CONTAINING PROTEIN-RELATED"/>
    <property type="match status" value="1"/>
</dbReference>
<comment type="caution">
    <text evidence="2">The sequence shown here is derived from an EMBL/GenBank/DDBJ whole genome shotgun (WGS) entry which is preliminary data.</text>
</comment>
<evidence type="ECO:0000313" key="3">
    <source>
        <dbReference type="Proteomes" id="UP001226084"/>
    </source>
</evidence>
<evidence type="ECO:0000313" key="2">
    <source>
        <dbReference type="EMBL" id="MDQ1108974.1"/>
    </source>
</evidence>
<sequence length="331" mass="35038">MSSLQRIFLTGGSGYVGRNLITSLVSQGHAVVALARSEAAARAVEQRGARAFRADLLSGDLATGMQGCHAVVHAAADTDHVAGGGRQHRVNVDGTRRVIDAAGQAGVARVLLLSTESVLASGRALPGVDERTPLPRRSIGGYSRSKAEAERVALAANSEHLAVSVLRPRFVWGRDDTTALPQLCDAARSGQLAWISGGNYLTSTTHIATLCAAVTAALRHARPGEVYFIADEQPVQFRAFITALLETQGIAAPEKSVPRALLWALASLGDALAAVSGGRVRGPLTRQQFAASAVEVTLDTRKARRELHLRDAITREQGLDELRLVRSGVRV</sequence>
<dbReference type="Pfam" id="PF01073">
    <property type="entry name" value="3Beta_HSD"/>
    <property type="match status" value="1"/>
</dbReference>
<dbReference type="EMBL" id="JAUTAS010000001">
    <property type="protein sequence ID" value="MDQ1108974.1"/>
    <property type="molecule type" value="Genomic_DNA"/>
</dbReference>
<dbReference type="InterPro" id="IPR002225">
    <property type="entry name" value="3Beta_OHSteriod_DH/Estase"/>
</dbReference>
<dbReference type="InterPro" id="IPR051783">
    <property type="entry name" value="NAD(P)-dependent_oxidoreduct"/>
</dbReference>
<organism evidence="2 3">
    <name type="scientific">Stenotrophomonas rhizophila</name>
    <dbReference type="NCBI Taxonomy" id="216778"/>
    <lineage>
        <taxon>Bacteria</taxon>
        <taxon>Pseudomonadati</taxon>
        <taxon>Pseudomonadota</taxon>
        <taxon>Gammaproteobacteria</taxon>
        <taxon>Lysobacterales</taxon>
        <taxon>Lysobacteraceae</taxon>
        <taxon>Stenotrophomonas</taxon>
    </lineage>
</organism>
<dbReference type="InterPro" id="IPR036291">
    <property type="entry name" value="NAD(P)-bd_dom_sf"/>
</dbReference>
<dbReference type="RefSeq" id="WP_307107129.1">
    <property type="nucleotide sequence ID" value="NZ_JAUTAS010000001.1"/>
</dbReference>
<dbReference type="GO" id="GO:0004029">
    <property type="term" value="F:aldehyde dehydrogenase (NAD+) activity"/>
    <property type="evidence" value="ECO:0007669"/>
    <property type="project" value="TreeGrafter"/>
</dbReference>
<name>A0AAP5AHP1_9GAMM</name>
<reference evidence="2" key="1">
    <citation type="submission" date="2023-07" db="EMBL/GenBank/DDBJ databases">
        <title>Functional and genomic diversity of the sorghum phyllosphere microbiome.</title>
        <authorList>
            <person name="Shade A."/>
        </authorList>
    </citation>
    <scope>NUCLEOTIDE SEQUENCE</scope>
    <source>
        <strain evidence="2">SORGH_AS_0457</strain>
    </source>
</reference>
<proteinExistence type="predicted"/>
<dbReference type="Gene3D" id="3.40.50.720">
    <property type="entry name" value="NAD(P)-binding Rossmann-like Domain"/>
    <property type="match status" value="1"/>
</dbReference>
<dbReference type="GO" id="GO:0016616">
    <property type="term" value="F:oxidoreductase activity, acting on the CH-OH group of donors, NAD or NADP as acceptor"/>
    <property type="evidence" value="ECO:0007669"/>
    <property type="project" value="InterPro"/>
</dbReference>
<evidence type="ECO:0000259" key="1">
    <source>
        <dbReference type="Pfam" id="PF01073"/>
    </source>
</evidence>
<protein>
    <submittedName>
        <fullName evidence="2">Nucleoside-diphosphate-sugar epimerase</fullName>
    </submittedName>
</protein>
<dbReference type="GO" id="GO:0005737">
    <property type="term" value="C:cytoplasm"/>
    <property type="evidence" value="ECO:0007669"/>
    <property type="project" value="TreeGrafter"/>
</dbReference>